<dbReference type="Proteomes" id="UP001178461">
    <property type="component" value="Chromosome 5"/>
</dbReference>
<feature type="compositionally biased region" description="Low complexity" evidence="6">
    <location>
        <begin position="1627"/>
        <end position="1638"/>
    </location>
</feature>
<dbReference type="InterPro" id="IPR003886">
    <property type="entry name" value="NIDO_dom"/>
</dbReference>
<dbReference type="PANTHER" id="PTHR13802:SF52">
    <property type="entry name" value="MUCIN-4"/>
    <property type="match status" value="1"/>
</dbReference>
<feature type="compositionally biased region" description="Polar residues" evidence="6">
    <location>
        <begin position="484"/>
        <end position="497"/>
    </location>
</feature>
<feature type="compositionally biased region" description="Polar residues" evidence="6">
    <location>
        <begin position="1580"/>
        <end position="1592"/>
    </location>
</feature>
<protein>
    <submittedName>
        <fullName evidence="9">Mucin-4 isoform X1</fullName>
    </submittedName>
</protein>
<name>A0AA35P8J0_9SAUR</name>
<keyword evidence="2" id="KW-0812">Transmembrane</keyword>
<feature type="compositionally biased region" description="Polar residues" evidence="6">
    <location>
        <begin position="1831"/>
        <end position="1845"/>
    </location>
</feature>
<feature type="compositionally biased region" description="Low complexity" evidence="6">
    <location>
        <begin position="1730"/>
        <end position="1745"/>
    </location>
</feature>
<keyword evidence="5" id="KW-1015">Disulfide bond</keyword>
<feature type="compositionally biased region" description="Low complexity" evidence="6">
    <location>
        <begin position="1345"/>
        <end position="1354"/>
    </location>
</feature>
<dbReference type="GO" id="GO:0007160">
    <property type="term" value="P:cell-matrix adhesion"/>
    <property type="evidence" value="ECO:0007669"/>
    <property type="project" value="InterPro"/>
</dbReference>
<feature type="compositionally biased region" description="Low complexity" evidence="6">
    <location>
        <begin position="437"/>
        <end position="450"/>
    </location>
</feature>
<feature type="region of interest" description="Disordered" evidence="6">
    <location>
        <begin position="2556"/>
        <end position="2585"/>
    </location>
</feature>
<dbReference type="Pfam" id="PF06119">
    <property type="entry name" value="NIDO"/>
    <property type="match status" value="1"/>
</dbReference>
<evidence type="ECO:0000259" key="7">
    <source>
        <dbReference type="PROSITE" id="PS50856"/>
    </source>
</evidence>
<feature type="compositionally biased region" description="Low complexity" evidence="6">
    <location>
        <begin position="2069"/>
        <end position="2115"/>
    </location>
</feature>
<feature type="compositionally biased region" description="Low complexity" evidence="6">
    <location>
        <begin position="400"/>
        <end position="411"/>
    </location>
</feature>
<feature type="compositionally biased region" description="Low complexity" evidence="6">
    <location>
        <begin position="835"/>
        <end position="849"/>
    </location>
</feature>
<evidence type="ECO:0000256" key="3">
    <source>
        <dbReference type="ARBA" id="ARBA00022989"/>
    </source>
</evidence>
<feature type="compositionally biased region" description="Polar residues" evidence="6">
    <location>
        <begin position="1661"/>
        <end position="1676"/>
    </location>
</feature>
<dbReference type="GO" id="GO:0016020">
    <property type="term" value="C:membrane"/>
    <property type="evidence" value="ECO:0007669"/>
    <property type="project" value="UniProtKB-SubCell"/>
</dbReference>
<feature type="compositionally biased region" description="Polar residues" evidence="6">
    <location>
        <begin position="1020"/>
        <end position="1031"/>
    </location>
</feature>
<feature type="compositionally biased region" description="Low complexity" evidence="6">
    <location>
        <begin position="1846"/>
        <end position="1866"/>
    </location>
</feature>
<feature type="compositionally biased region" description="Pro residues" evidence="6">
    <location>
        <begin position="291"/>
        <end position="308"/>
    </location>
</feature>
<feature type="compositionally biased region" description="Low complexity" evidence="6">
    <location>
        <begin position="767"/>
        <end position="777"/>
    </location>
</feature>
<feature type="compositionally biased region" description="Polar residues" evidence="6">
    <location>
        <begin position="1934"/>
        <end position="1958"/>
    </location>
</feature>
<feature type="domain" description="NIDO" evidence="8">
    <location>
        <begin position="2275"/>
        <end position="2430"/>
    </location>
</feature>
<evidence type="ECO:0000313" key="10">
    <source>
        <dbReference type="Proteomes" id="UP001178461"/>
    </source>
</evidence>
<dbReference type="SMART" id="SM00723">
    <property type="entry name" value="AMOP"/>
    <property type="match status" value="1"/>
</dbReference>
<feature type="compositionally biased region" description="Low complexity" evidence="6">
    <location>
        <begin position="160"/>
        <end position="180"/>
    </location>
</feature>
<feature type="compositionally biased region" description="Basic and acidic residues" evidence="6">
    <location>
        <begin position="2572"/>
        <end position="2585"/>
    </location>
</feature>
<dbReference type="PROSITE" id="PS50856">
    <property type="entry name" value="AMOP"/>
    <property type="match status" value="1"/>
</dbReference>
<organism evidence="9 10">
    <name type="scientific">Podarcis lilfordi</name>
    <name type="common">Lilford's wall lizard</name>
    <dbReference type="NCBI Taxonomy" id="74358"/>
    <lineage>
        <taxon>Eukaryota</taxon>
        <taxon>Metazoa</taxon>
        <taxon>Chordata</taxon>
        <taxon>Craniata</taxon>
        <taxon>Vertebrata</taxon>
        <taxon>Euteleostomi</taxon>
        <taxon>Lepidosauria</taxon>
        <taxon>Squamata</taxon>
        <taxon>Bifurcata</taxon>
        <taxon>Unidentata</taxon>
        <taxon>Episquamata</taxon>
        <taxon>Laterata</taxon>
        <taxon>Lacertibaenia</taxon>
        <taxon>Lacertidae</taxon>
        <taxon>Podarcis</taxon>
    </lineage>
</organism>
<dbReference type="InterPro" id="IPR005533">
    <property type="entry name" value="AMOP_dom"/>
</dbReference>
<dbReference type="InterPro" id="IPR051495">
    <property type="entry name" value="Epithelial_Barrier/Signaling"/>
</dbReference>
<dbReference type="PROSITE" id="PS51220">
    <property type="entry name" value="NIDO"/>
    <property type="match status" value="1"/>
</dbReference>
<dbReference type="EMBL" id="OX395130">
    <property type="protein sequence ID" value="CAI5776108.1"/>
    <property type="molecule type" value="Genomic_DNA"/>
</dbReference>
<reference evidence="9" key="1">
    <citation type="submission" date="2022-12" db="EMBL/GenBank/DDBJ databases">
        <authorList>
            <person name="Alioto T."/>
            <person name="Alioto T."/>
            <person name="Gomez Garrido J."/>
        </authorList>
    </citation>
    <scope>NUCLEOTIDE SEQUENCE</scope>
</reference>
<feature type="compositionally biased region" description="Low complexity" evidence="6">
    <location>
        <begin position="880"/>
        <end position="889"/>
    </location>
</feature>
<feature type="compositionally biased region" description="Polar residues" evidence="6">
    <location>
        <begin position="51"/>
        <end position="68"/>
    </location>
</feature>
<evidence type="ECO:0000259" key="8">
    <source>
        <dbReference type="PROSITE" id="PS51220"/>
    </source>
</evidence>
<feature type="compositionally biased region" description="Polar residues" evidence="6">
    <location>
        <begin position="633"/>
        <end position="656"/>
    </location>
</feature>
<feature type="compositionally biased region" description="Low complexity" evidence="6">
    <location>
        <begin position="2041"/>
        <end position="2061"/>
    </location>
</feature>
<feature type="compositionally biased region" description="Polar residues" evidence="6">
    <location>
        <begin position="1498"/>
        <end position="1511"/>
    </location>
</feature>
<evidence type="ECO:0000256" key="5">
    <source>
        <dbReference type="ARBA" id="ARBA00023157"/>
    </source>
</evidence>
<proteinExistence type="predicted"/>
<dbReference type="GO" id="GO:0005176">
    <property type="term" value="F:ErbB-2 class receptor binding"/>
    <property type="evidence" value="ECO:0007669"/>
    <property type="project" value="TreeGrafter"/>
</dbReference>
<dbReference type="SMART" id="SM00539">
    <property type="entry name" value="NIDO"/>
    <property type="match status" value="1"/>
</dbReference>
<feature type="region of interest" description="Disordered" evidence="6">
    <location>
        <begin position="21"/>
        <end position="2188"/>
    </location>
</feature>
<keyword evidence="10" id="KW-1185">Reference proteome</keyword>
<feature type="compositionally biased region" description="Polar residues" evidence="6">
    <location>
        <begin position="1455"/>
        <end position="1465"/>
    </location>
</feature>
<dbReference type="PANTHER" id="PTHR13802">
    <property type="entry name" value="MUCIN 4-RELATED"/>
    <property type="match status" value="1"/>
</dbReference>
<feature type="compositionally biased region" description="Polar residues" evidence="6">
    <location>
        <begin position="897"/>
        <end position="912"/>
    </location>
</feature>
<evidence type="ECO:0000256" key="1">
    <source>
        <dbReference type="ARBA" id="ARBA00004370"/>
    </source>
</evidence>
<feature type="compositionally biased region" description="Low complexity" evidence="6">
    <location>
        <begin position="1123"/>
        <end position="1136"/>
    </location>
</feature>
<feature type="compositionally biased region" description="Polar residues" evidence="6">
    <location>
        <begin position="1886"/>
        <end position="1900"/>
    </location>
</feature>
<evidence type="ECO:0000313" key="9">
    <source>
        <dbReference type="EMBL" id="CAI5776108.1"/>
    </source>
</evidence>
<feature type="compositionally biased region" description="Basic and acidic residues" evidence="6">
    <location>
        <begin position="866"/>
        <end position="879"/>
    </location>
</feature>
<feature type="compositionally biased region" description="Polar residues" evidence="6">
    <location>
        <begin position="1422"/>
        <end position="1433"/>
    </location>
</feature>
<feature type="compositionally biased region" description="Acidic residues" evidence="6">
    <location>
        <begin position="1168"/>
        <end position="1177"/>
    </location>
</feature>
<feature type="compositionally biased region" description="Polar residues" evidence="6">
    <location>
        <begin position="1695"/>
        <end position="1711"/>
    </location>
</feature>
<feature type="compositionally biased region" description="Polar residues" evidence="6">
    <location>
        <begin position="1305"/>
        <end position="1323"/>
    </location>
</feature>
<gene>
    <name evidence="9" type="ORF">PODLI_1B027738</name>
</gene>
<feature type="compositionally biased region" description="Polar residues" evidence="6">
    <location>
        <begin position="1192"/>
        <end position="1222"/>
    </location>
</feature>
<evidence type="ECO:0000256" key="6">
    <source>
        <dbReference type="SAM" id="MobiDB-lite"/>
    </source>
</evidence>
<keyword evidence="4" id="KW-0472">Membrane</keyword>
<evidence type="ECO:0000256" key="4">
    <source>
        <dbReference type="ARBA" id="ARBA00023136"/>
    </source>
</evidence>
<feature type="compositionally biased region" description="Low complexity" evidence="6">
    <location>
        <begin position="1556"/>
        <end position="1568"/>
    </location>
</feature>
<feature type="compositionally biased region" description="Polar residues" evidence="6">
    <location>
        <begin position="1531"/>
        <end position="1543"/>
    </location>
</feature>
<comment type="subcellular location">
    <subcellularLocation>
        <location evidence="1">Membrane</location>
    </subcellularLocation>
</comment>
<feature type="domain" description="AMOP" evidence="7">
    <location>
        <begin position="2431"/>
        <end position="2554"/>
    </location>
</feature>
<feature type="compositionally biased region" description="Polar residues" evidence="6">
    <location>
        <begin position="690"/>
        <end position="709"/>
    </location>
</feature>
<feature type="compositionally biased region" description="Polar residues" evidence="6">
    <location>
        <begin position="1784"/>
        <end position="1816"/>
    </location>
</feature>
<feature type="compositionally biased region" description="Basic and acidic residues" evidence="6">
    <location>
        <begin position="83"/>
        <end position="93"/>
    </location>
</feature>
<feature type="compositionally biased region" description="Low complexity" evidence="6">
    <location>
        <begin position="34"/>
        <end position="44"/>
    </location>
</feature>
<sequence>MLPTTEAPVFTEEIQATEFYTSSPLLGNPEGNLSSISSVNSSSPVEEERSGSPSASTLAGNVASSTDGPKNPGITPAGGNAKETTDVHAEEKAVFPAKMNSSLEEGTAKTAAVVSKEAATPVTLLSKEEEAAESPAERTEETSTAPILLSASASEQPGVTELLMELEPSTTSTSLLSATSGEGIWASPSEEGANSVASDEMSFPPPAAGDEEAMDVDTGGSDVGFQLNPTVASWEEAPNVIPEADEETPELSPDAGSEAAAPSWSPGADPSSHTEELPVEEEEAAPADGSSPPPPPEGDAVTPPPELPPSGSLPSDDTTAESSEPGELAAVSTQLPSADEAALDVESAPGEGRGDADSSLSAGEPESDTEATAVPSSAGPEVGPENTADVPAGESEDLLSAESSSSLPVDESTLDSPPGILSPSDAPSEPSLRMEVSSPAGLPLGSGSASQFPEDGENQASSTTNEEAEEGSGSPDSNKEASFASVSPEQGPASSGTDVPAGEEVSTDLASGAASPLNPGVETDSSEVAENEQPTVSTQSEPSSDMTTINSAGVAEKVPGTLPDTKTSPPSLLEDETASEAQGSSEETPSPMSLSVTPSQKEEGEISPSETPGKVGSSPEGSEAATGPDVVSGSATIDAVTQTSSEGQSETDSPLSSMELIPPVGRSEILDTEESSDLSPAEDMVVTDPSGGQATFPSTSPDESPSGPSVTDAMEALSNGPPGSPPSSHPAPENDMGAGSEVTTGPEELGHSAAVNREEASLSPVSTAEPELAPAETEAAEDGNVSEDLGKVSALPSREETVGATSEAAVDEESPSDSSSFLDEANTPPPEPQLGPGSAEENSPPSSAELTDAESGDLTPLPESGGKSKEAQESSEKKPSSASSSGSFSVEDEEGEASSSPASDNLGPSPQGTDVLEGSRDGEGSTGLVENEVAGTTNSGGQAGTDLPLSDAEIGPTEKSELPAGPPGAVADGETPSQPTVEDGETLVGNTASGEESPLVTPSEKSPPSVVFEPLGAEPSGSTSSPVSYQLSPDVALNPGSATSEEAQGLEDTFSKKGLDLVPIDMGSPSASLSNDGIVATDSALEGSKESQLSPEDAATATDEGAEPSEGSSSVGGKETYLAPSASKPPVSSSSAEEVKIDGSPSIDSEESTLSPDDAVRAGPVTYEEGEESEDISAESGKEPSLSPLATELQSATASTEGVETAISESEASAGSQPSQDSAGPGASEGIEQWENSSAASEQEMPLGSSVGESPKTSAGEEVSEGLVEGRPSLSTEWVDPASFEKAAGKGSQPQLVNAGVSNGEEPSSTPSAAEPQSDSLSTEGVEMPSLGPATDTGSQPSVDSGATAGAVASEEGEESSLAPTSTEIQPPGTSEEVSGGLSSGESSTLPEGVETGAVASEEGGESIISEKKSSLAPLAPESQSSGTPTSEDVSGGLGESSTLPEDVETPILDSATNTGSQSSPDGAAEGVASEEGGVSEDVSPVSGKEPSLDALPTASQSSGTSASNEVSEGLGDGNSFLATEGVETAGSESAASKASQPSLDDAGTIVSNGKEASSAPFAAESPSDSLSTEEVETPSLGTATNAGSQPSADKADTAGDLASEEAGESEDTSTVNGKKPSLDALSTASQSSGTSASNEVSEGLGDEESSLPTEGLETPSMGTATDAGSQPSVDNAATAGASEEGMSGKEASFNPLSTESQSPGTLTSEDVSGGLGDGESSLPTGGVETASLGSTATKGSTSSTETVLSPENVAEQQEEKSGSITGAESFPQPSSVIDKASGGTLSSPSAYSDESLATNVGDNQVSGITESSQPLPGSGDVSDNMAGLDNTGSSEKSVSGQPAPSNSDVLAGSDSSSSGAEVSAEILRGDLGTGPGSLNREESPSALSPPSNTLPSGPANSYVKGTGNVIADGSSSQKVEEAPAGVEAGKTDSFPSDSETQESRPSPNGLLSSSTVSEGRGDADSSVLAANKGPATTSTAGGTSSSLSSTQLSPANTLKLPSGAESGPEIKGGTSPLSSKSEDPGSVKPILLGKPPMKPSSPAGSSISSLPPSSAQSKPAVGLGKDTSGNSKASSSAGKAPSSALGTSSSSSSVSKPTKSGSSTSSGISSLSPSPTQKKPAVGVSKVAPANSKGKPEVPLATAGDTKSSEGKTKKPNSRPQNSKDRKAGTANGNSAKSGRISAVPAPVSSPAASLFPYGASANDKEYVQRKVDFNSPLFKPEIGIPLGKTLRSSLYFTDNGQIIFPASDKDISSYPNPPPKGFNGREKVPMIAVFWDNADFSRGKGTIFYQEYVTQTSAKHPVVRDVESKIQQYLKCSYSATWTLKITWVKAQPYPAQGQNGRTNTYQAILTTDGYRTYTLFLYQNGGMQWDYRRIAPANVLIGWTSGDGYFKNDDLMTKTPAEKYRPDQTEGYNTGVRGLWIYKLDSRIRVNYRQRCLDWLSHEGQPSAWNKDLPPCPCSLQQGLSDDRFSHSKKGLPDSRLTMLYSSAPNKYGAGVRCLYNSKNQLVEGHQERVWKGSRSSPNSDEELKLYDWCCNQAGSLQFCDKYSQKRPKIGCDGYRPPIRAATSSEEKVDSKSEEERD</sequence>
<feature type="compositionally biased region" description="Polar residues" evidence="6">
    <location>
        <begin position="579"/>
        <end position="599"/>
    </location>
</feature>
<accession>A0AA35P8J0</accession>
<feature type="compositionally biased region" description="Polar residues" evidence="6">
    <location>
        <begin position="531"/>
        <end position="551"/>
    </location>
</feature>
<feature type="compositionally biased region" description="Low complexity" evidence="6">
    <location>
        <begin position="1467"/>
        <end position="1488"/>
    </location>
</feature>
<feature type="compositionally biased region" description="Low complexity" evidence="6">
    <location>
        <begin position="1373"/>
        <end position="1393"/>
    </location>
</feature>
<feature type="compositionally biased region" description="Acidic residues" evidence="6">
    <location>
        <begin position="1603"/>
        <end position="1612"/>
    </location>
</feature>
<feature type="compositionally biased region" description="Low complexity" evidence="6">
    <location>
        <begin position="1976"/>
        <end position="1994"/>
    </location>
</feature>
<feature type="compositionally biased region" description="Polar residues" evidence="6">
    <location>
        <begin position="1763"/>
        <end position="1776"/>
    </location>
</feature>
<evidence type="ECO:0000256" key="2">
    <source>
        <dbReference type="ARBA" id="ARBA00022692"/>
    </source>
</evidence>
<keyword evidence="3" id="KW-1133">Transmembrane helix</keyword>